<feature type="region of interest" description="Disordered" evidence="1">
    <location>
        <begin position="279"/>
        <end position="308"/>
    </location>
</feature>
<protein>
    <recommendedName>
        <fullName evidence="5">Leucine-rich repeat domain, L domain-like</fullName>
    </recommendedName>
</protein>
<keyword evidence="2" id="KW-0472">Membrane</keyword>
<dbReference type="Gene3D" id="3.80.10.10">
    <property type="entry name" value="Ribonuclease Inhibitor"/>
    <property type="match status" value="1"/>
</dbReference>
<organism evidence="3 4">
    <name type="scientific">Lagenidium giganteum</name>
    <dbReference type="NCBI Taxonomy" id="4803"/>
    <lineage>
        <taxon>Eukaryota</taxon>
        <taxon>Sar</taxon>
        <taxon>Stramenopiles</taxon>
        <taxon>Oomycota</taxon>
        <taxon>Peronosporomycetes</taxon>
        <taxon>Pythiales</taxon>
        <taxon>Pythiaceae</taxon>
    </lineage>
</organism>
<evidence type="ECO:0000256" key="1">
    <source>
        <dbReference type="SAM" id="MobiDB-lite"/>
    </source>
</evidence>
<sequence length="668" mass="76134">MLYLINFVDKTFVPRNFIYMALVYGILGLMHWAEIITMVYWSLRKRRLTFTSRSKFMRRKSSRHIRRHVRQFRSWMPVRMLNVVLEQLFSSKGFLGAESAFFSHILIVRELIQILCQLYQVYRQSALVARLWINNVAATLIVVNCISTPVLFHLIRGNDPYLRVMCLTVDAVLGAASNMAVPLVVFLPYIQQWDPTNPIGYGDELTYDDVWFINGVMENRQILSVTFWQLAFKAFPCFEIYTCMDGIKVLVQRSTQLHDVGLRAVIARRLRAFQRILPSHHSPNQHSRSSRSSSDSSDSQANEAKQSISPIATHLPTQRLRRRRDAIWRSESAWLGYKTHMVHHIFASIGVVVAIIHCFAIRTAFTKMPGCKLPMYPWFATKYGCAVLELNCYRHGLDGTAAAFGALLLQYDEPTMASLIFTHCPQFYMPQEIQRFPNLLGLEVCNAAIIEWGADASLTNPKHPTLAFIALVRIHFANGSLPQGLLTDFPHTCVDVEISISNLLTLPPDLDVRWPYVTELFIEHALFTEVPLVMGRMPSLLGVSFTNNSLHEIRDEVFNQSALFRMAFGWNRLKRLPDVMGDTSGIAQVIMDGSNLERLPAWITDDSNVAAHMEEFSAFNTPFCAQLNASGQQVAKLEGILSCDDKDPAKNQWGGFYPLELMARFRQP</sequence>
<feature type="compositionally biased region" description="Low complexity" evidence="1">
    <location>
        <begin position="279"/>
        <end position="300"/>
    </location>
</feature>
<dbReference type="SUPFAM" id="SSF52058">
    <property type="entry name" value="L domain-like"/>
    <property type="match status" value="1"/>
</dbReference>
<feature type="transmembrane region" description="Helical" evidence="2">
    <location>
        <begin position="132"/>
        <end position="155"/>
    </location>
</feature>
<feature type="transmembrane region" description="Helical" evidence="2">
    <location>
        <begin position="161"/>
        <end position="187"/>
    </location>
</feature>
<feature type="transmembrane region" description="Helical" evidence="2">
    <location>
        <begin position="17"/>
        <end position="43"/>
    </location>
</feature>
<reference evidence="3" key="2">
    <citation type="journal article" date="2023" name="Microbiol Resour">
        <title>Decontamination and Annotation of the Draft Genome Sequence of the Oomycete Lagenidium giganteum ARSEF 373.</title>
        <authorList>
            <person name="Morgan W.R."/>
            <person name="Tartar A."/>
        </authorList>
    </citation>
    <scope>NUCLEOTIDE SEQUENCE</scope>
    <source>
        <strain evidence="3">ARSEF 373</strain>
    </source>
</reference>
<gene>
    <name evidence="3" type="ORF">N0F65_003058</name>
</gene>
<accession>A0AAV2YGL5</accession>
<keyword evidence="2" id="KW-0812">Transmembrane</keyword>
<evidence type="ECO:0000313" key="4">
    <source>
        <dbReference type="Proteomes" id="UP001146120"/>
    </source>
</evidence>
<evidence type="ECO:0000313" key="3">
    <source>
        <dbReference type="EMBL" id="DAZ93175.1"/>
    </source>
</evidence>
<dbReference type="EMBL" id="DAKRPA010000338">
    <property type="protein sequence ID" value="DAZ93175.1"/>
    <property type="molecule type" value="Genomic_DNA"/>
</dbReference>
<dbReference type="Proteomes" id="UP001146120">
    <property type="component" value="Unassembled WGS sequence"/>
</dbReference>
<dbReference type="InterPro" id="IPR032675">
    <property type="entry name" value="LRR_dom_sf"/>
</dbReference>
<proteinExistence type="predicted"/>
<feature type="transmembrane region" description="Helical" evidence="2">
    <location>
        <begin position="345"/>
        <end position="365"/>
    </location>
</feature>
<evidence type="ECO:0008006" key="5">
    <source>
        <dbReference type="Google" id="ProtNLM"/>
    </source>
</evidence>
<keyword evidence="2" id="KW-1133">Transmembrane helix</keyword>
<reference evidence="3" key="1">
    <citation type="submission" date="2022-11" db="EMBL/GenBank/DDBJ databases">
        <authorList>
            <person name="Morgan W.R."/>
            <person name="Tartar A."/>
        </authorList>
    </citation>
    <scope>NUCLEOTIDE SEQUENCE</scope>
    <source>
        <strain evidence="3">ARSEF 373</strain>
    </source>
</reference>
<dbReference type="AlphaFoldDB" id="A0AAV2YGL5"/>
<name>A0AAV2YGL5_9STRA</name>
<evidence type="ECO:0000256" key="2">
    <source>
        <dbReference type="SAM" id="Phobius"/>
    </source>
</evidence>
<comment type="caution">
    <text evidence="3">The sequence shown here is derived from an EMBL/GenBank/DDBJ whole genome shotgun (WGS) entry which is preliminary data.</text>
</comment>
<keyword evidence="4" id="KW-1185">Reference proteome</keyword>